<dbReference type="GO" id="GO:0016787">
    <property type="term" value="F:hydrolase activity"/>
    <property type="evidence" value="ECO:0007669"/>
    <property type="project" value="UniProtKB-KW"/>
</dbReference>
<evidence type="ECO:0000256" key="1">
    <source>
        <dbReference type="ARBA" id="ARBA00005964"/>
    </source>
</evidence>
<dbReference type="InterPro" id="IPR050309">
    <property type="entry name" value="Type-B_Carboxylest/Lipase"/>
</dbReference>
<proteinExistence type="inferred from homology"/>
<dbReference type="PANTHER" id="PTHR11559">
    <property type="entry name" value="CARBOXYLESTERASE"/>
    <property type="match status" value="1"/>
</dbReference>
<gene>
    <name evidence="5" type="ORF">IMC76_05015</name>
</gene>
<dbReference type="InterPro" id="IPR019826">
    <property type="entry name" value="Carboxylesterase_B_AS"/>
</dbReference>
<dbReference type="Pfam" id="PF00135">
    <property type="entry name" value="COesterase"/>
    <property type="match status" value="1"/>
</dbReference>
<evidence type="ECO:0000256" key="3">
    <source>
        <dbReference type="RuleBase" id="RU361235"/>
    </source>
</evidence>
<dbReference type="PROSITE" id="PS00122">
    <property type="entry name" value="CARBOXYLESTERASE_B_1"/>
    <property type="match status" value="1"/>
</dbReference>
<name>A0A7M1LFD0_9BACT</name>
<dbReference type="RefSeq" id="WP_025802825.1">
    <property type="nucleotide sequence ID" value="NZ_CP053842.1"/>
</dbReference>
<dbReference type="SUPFAM" id="SSF53474">
    <property type="entry name" value="alpha/beta-Hydrolases"/>
    <property type="match status" value="1"/>
</dbReference>
<comment type="similarity">
    <text evidence="1 3">Belongs to the type-B carboxylesterase/lipase family.</text>
</comment>
<organism evidence="5 6">
    <name type="scientific">Campylobacter corcagiensis</name>
    <dbReference type="NCBI Taxonomy" id="1448857"/>
    <lineage>
        <taxon>Bacteria</taxon>
        <taxon>Pseudomonadati</taxon>
        <taxon>Campylobacterota</taxon>
        <taxon>Epsilonproteobacteria</taxon>
        <taxon>Campylobacterales</taxon>
        <taxon>Campylobacteraceae</taxon>
        <taxon>Campylobacter</taxon>
    </lineage>
</organism>
<dbReference type="InterPro" id="IPR029058">
    <property type="entry name" value="AB_hydrolase_fold"/>
</dbReference>
<feature type="domain" description="Carboxylesterase type B" evidence="4">
    <location>
        <begin position="19"/>
        <end position="505"/>
    </location>
</feature>
<accession>A0A7M1LFD0</accession>
<keyword evidence="6" id="KW-1185">Reference proteome</keyword>
<reference evidence="5 6" key="1">
    <citation type="submission" date="2020-10" db="EMBL/GenBank/DDBJ databases">
        <title>Campylobacter and Helicobacter PacBio genomes.</title>
        <authorList>
            <person name="Lane C."/>
        </authorList>
    </citation>
    <scope>NUCLEOTIDE SEQUENCE [LARGE SCALE GENOMIC DNA]</scope>
    <source>
        <strain evidence="5 6">2016D-0077</strain>
    </source>
</reference>
<dbReference type="EC" id="3.1.1.-" evidence="3"/>
<evidence type="ECO:0000256" key="2">
    <source>
        <dbReference type="ARBA" id="ARBA00022801"/>
    </source>
</evidence>
<keyword evidence="2 3" id="KW-0378">Hydrolase</keyword>
<evidence type="ECO:0000259" key="4">
    <source>
        <dbReference type="Pfam" id="PF00135"/>
    </source>
</evidence>
<evidence type="ECO:0000313" key="5">
    <source>
        <dbReference type="EMBL" id="QOQ86596.1"/>
    </source>
</evidence>
<dbReference type="InterPro" id="IPR002018">
    <property type="entry name" value="CarbesteraseB"/>
</dbReference>
<dbReference type="OrthoDB" id="9775851at2"/>
<protein>
    <recommendedName>
        <fullName evidence="3">Carboxylic ester hydrolase</fullName>
        <ecNumber evidence="3">3.1.1.-</ecNumber>
    </recommendedName>
</protein>
<evidence type="ECO:0000313" key="6">
    <source>
        <dbReference type="Proteomes" id="UP000594749"/>
    </source>
</evidence>
<dbReference type="Gene3D" id="3.40.50.1820">
    <property type="entry name" value="alpha/beta hydrolase"/>
    <property type="match status" value="1"/>
</dbReference>
<sequence>MRVFLILLMILGFSFASMPKVNLKNAEIYGVYKDYENTEIAQFLGIPYAKAPVGDLRWEKPQNLKLKGKILAQEFGNFCPQNADLGDFAVAGGNEDCLNLNIYVKKDNLNKNAKKPVMVWIHGGSLWVERNSDYDGSKFAKNDAVLVSINYRLGMFGFFAHPELKNSTNFGLYDQLKALEWIKENIENFGGDKDNITIFGESSGGVSVISHLISPLSKGKFNHAISMSGAALVGRYPAFGTPYPLEVAQNIGAEFSKFKGCKDLKCLKSLSSDEILKNSFKYQINMPVIDKEFFPYHPADMLENGEFNRVTFVNGNTRDEGRFFTAIMENLSKKPMDQKSFNEALNGYLQPNLAKKTKEFFKDEIKKDPADAYAKIQTSLMFACSGKKINDLISKFMPVYAYEFNDITAPSYLEKVSFDLKAAHTLELPYIFPNFHGGGLLATRLDKNQLNLANNMVKNFINLKDISKTDFVKYQPNLENILIFQEPKPYVEKNSHSIRHNCKFWDESGAY</sequence>
<dbReference type="AlphaFoldDB" id="A0A7M1LFD0"/>
<dbReference type="EMBL" id="CP063078">
    <property type="protein sequence ID" value="QOQ86596.1"/>
    <property type="molecule type" value="Genomic_DNA"/>
</dbReference>
<dbReference type="Proteomes" id="UP000594749">
    <property type="component" value="Chromosome"/>
</dbReference>